<dbReference type="GO" id="GO:0003964">
    <property type="term" value="F:RNA-directed DNA polymerase activity"/>
    <property type="evidence" value="ECO:0007669"/>
    <property type="project" value="UniProtKB-KW"/>
</dbReference>
<name>A0A699H472_TANCI</name>
<dbReference type="PANTHER" id="PTHR48475:SF2">
    <property type="entry name" value="RIBONUCLEASE H"/>
    <property type="match status" value="1"/>
</dbReference>
<evidence type="ECO:0000259" key="2">
    <source>
        <dbReference type="Pfam" id="PF13456"/>
    </source>
</evidence>
<dbReference type="GO" id="GO:0003676">
    <property type="term" value="F:nucleic acid binding"/>
    <property type="evidence" value="ECO:0007669"/>
    <property type="project" value="InterPro"/>
</dbReference>
<organism evidence="3">
    <name type="scientific">Tanacetum cinerariifolium</name>
    <name type="common">Dalmatian daisy</name>
    <name type="synonym">Chrysanthemum cinerariifolium</name>
    <dbReference type="NCBI Taxonomy" id="118510"/>
    <lineage>
        <taxon>Eukaryota</taxon>
        <taxon>Viridiplantae</taxon>
        <taxon>Streptophyta</taxon>
        <taxon>Embryophyta</taxon>
        <taxon>Tracheophyta</taxon>
        <taxon>Spermatophyta</taxon>
        <taxon>Magnoliopsida</taxon>
        <taxon>eudicotyledons</taxon>
        <taxon>Gunneridae</taxon>
        <taxon>Pentapetalae</taxon>
        <taxon>asterids</taxon>
        <taxon>campanulids</taxon>
        <taxon>Asterales</taxon>
        <taxon>Asteraceae</taxon>
        <taxon>Asteroideae</taxon>
        <taxon>Anthemideae</taxon>
        <taxon>Anthemidinae</taxon>
        <taxon>Tanacetum</taxon>
    </lineage>
</organism>
<keyword evidence="3" id="KW-0695">RNA-directed DNA polymerase</keyword>
<evidence type="ECO:0000313" key="3">
    <source>
        <dbReference type="EMBL" id="GEX45020.1"/>
    </source>
</evidence>
<feature type="domain" description="RNase H type-1" evidence="2">
    <location>
        <begin position="81"/>
        <end position="166"/>
    </location>
</feature>
<dbReference type="EMBL" id="BKCJ010109010">
    <property type="protein sequence ID" value="GEX45020.1"/>
    <property type="molecule type" value="Genomic_DNA"/>
</dbReference>
<sequence>MDDNLSLHAKIAGFRGKSKKYAVELGAYNITFVPCNEVKGQVLADFLLEAPEGEKGGAILLNAIGPSGIEYTYDIHLTFPSTNNEAEYEALLAGLRIARQMNISNIEVKVDSKLGTSQINGNYEASKDNMIKYLAKEREYASVFKSFSIENISKNMNQKADVLSKLASVAFNHLTKEVLVEVLNERSIEGQEVHTVVDEEGDNWMTPIIRCLEEGIWPKEKMKRNVYEPRLVNTQWNPEYFSRKGPLPPARGGVKFVIMAIDYFTKWIEAKPLVKITSNEVRNSSDEHGSGASLSKRTSRKANRSLMEGIKTHLGREKAGWVDELSNVLWAYRTSIKQSNKETPFSLIYGSVTIIPAKIGIPTFQTLMIREEYNEEEMHLNLDLLQERRETAAVREAIYKTKMEHYYNKKVHPTGFRPGEFVFRRNKASRVEDHGKLGLKWEGPYRVMEAYENGSYKLQTL</sequence>
<accession>A0A699H472</accession>
<feature type="region of interest" description="Disordered" evidence="1">
    <location>
        <begin position="281"/>
        <end position="302"/>
    </location>
</feature>
<dbReference type="Gene3D" id="3.30.420.10">
    <property type="entry name" value="Ribonuclease H-like superfamily/Ribonuclease H"/>
    <property type="match status" value="2"/>
</dbReference>
<protein>
    <submittedName>
        <fullName evidence="3">Reverse transcriptase domain-containing protein</fullName>
    </submittedName>
</protein>
<dbReference type="SUPFAM" id="SSF53098">
    <property type="entry name" value="Ribonuclease H-like"/>
    <property type="match status" value="2"/>
</dbReference>
<comment type="caution">
    <text evidence="3">The sequence shown here is derived from an EMBL/GenBank/DDBJ whole genome shotgun (WGS) entry which is preliminary data.</text>
</comment>
<dbReference type="GO" id="GO:0004523">
    <property type="term" value="F:RNA-DNA hybrid ribonuclease activity"/>
    <property type="evidence" value="ECO:0007669"/>
    <property type="project" value="InterPro"/>
</dbReference>
<dbReference type="InterPro" id="IPR012337">
    <property type="entry name" value="RNaseH-like_sf"/>
</dbReference>
<keyword evidence="3" id="KW-0808">Transferase</keyword>
<reference evidence="3" key="1">
    <citation type="journal article" date="2019" name="Sci. Rep.">
        <title>Draft genome of Tanacetum cinerariifolium, the natural source of mosquito coil.</title>
        <authorList>
            <person name="Yamashiro T."/>
            <person name="Shiraishi A."/>
            <person name="Satake H."/>
            <person name="Nakayama K."/>
        </authorList>
    </citation>
    <scope>NUCLEOTIDE SEQUENCE</scope>
</reference>
<proteinExistence type="predicted"/>
<dbReference type="Pfam" id="PF13456">
    <property type="entry name" value="RVT_3"/>
    <property type="match status" value="1"/>
</dbReference>
<evidence type="ECO:0000256" key="1">
    <source>
        <dbReference type="SAM" id="MobiDB-lite"/>
    </source>
</evidence>
<dbReference type="CDD" id="cd09279">
    <property type="entry name" value="RNase_HI_like"/>
    <property type="match status" value="1"/>
</dbReference>
<dbReference type="PANTHER" id="PTHR48475">
    <property type="entry name" value="RIBONUCLEASE H"/>
    <property type="match status" value="1"/>
</dbReference>
<dbReference type="AlphaFoldDB" id="A0A699H472"/>
<dbReference type="InterPro" id="IPR036397">
    <property type="entry name" value="RNaseH_sf"/>
</dbReference>
<dbReference type="InterPro" id="IPR002156">
    <property type="entry name" value="RNaseH_domain"/>
</dbReference>
<gene>
    <name evidence="3" type="ORF">Tci_316995</name>
</gene>
<keyword evidence="3" id="KW-0548">Nucleotidyltransferase</keyword>